<evidence type="ECO:0000313" key="2">
    <source>
        <dbReference type="EMBL" id="RDY06733.1"/>
    </source>
</evidence>
<comment type="caution">
    <text evidence="2">The sequence shown here is derived from an EMBL/GenBank/DDBJ whole genome shotgun (WGS) entry which is preliminary data.</text>
</comment>
<proteinExistence type="predicted"/>
<organism evidence="2 3">
    <name type="scientific">Mucuna pruriens</name>
    <name type="common">Velvet bean</name>
    <name type="synonym">Dolichos pruriens</name>
    <dbReference type="NCBI Taxonomy" id="157652"/>
    <lineage>
        <taxon>Eukaryota</taxon>
        <taxon>Viridiplantae</taxon>
        <taxon>Streptophyta</taxon>
        <taxon>Embryophyta</taxon>
        <taxon>Tracheophyta</taxon>
        <taxon>Spermatophyta</taxon>
        <taxon>Magnoliopsida</taxon>
        <taxon>eudicotyledons</taxon>
        <taxon>Gunneridae</taxon>
        <taxon>Pentapetalae</taxon>
        <taxon>rosids</taxon>
        <taxon>fabids</taxon>
        <taxon>Fabales</taxon>
        <taxon>Fabaceae</taxon>
        <taxon>Papilionoideae</taxon>
        <taxon>50 kb inversion clade</taxon>
        <taxon>NPAAA clade</taxon>
        <taxon>indigoferoid/millettioid clade</taxon>
        <taxon>Phaseoleae</taxon>
        <taxon>Mucuna</taxon>
    </lineage>
</organism>
<evidence type="ECO:0000256" key="1">
    <source>
        <dbReference type="SAM" id="MobiDB-lite"/>
    </source>
</evidence>
<dbReference type="AlphaFoldDB" id="A0A371HVD4"/>
<reference evidence="2" key="1">
    <citation type="submission" date="2018-05" db="EMBL/GenBank/DDBJ databases">
        <title>Draft genome of Mucuna pruriens seed.</title>
        <authorList>
            <person name="Nnadi N.E."/>
            <person name="Vos R."/>
            <person name="Hasami M.H."/>
            <person name="Devisetty U.K."/>
            <person name="Aguiy J.C."/>
        </authorList>
    </citation>
    <scope>NUCLEOTIDE SEQUENCE [LARGE SCALE GENOMIC DNA]</scope>
    <source>
        <strain evidence="2">JCA_2017</strain>
    </source>
</reference>
<dbReference type="EMBL" id="QJKJ01001628">
    <property type="protein sequence ID" value="RDY06733.1"/>
    <property type="molecule type" value="Genomic_DNA"/>
</dbReference>
<name>A0A371HVD4_MUCPR</name>
<evidence type="ECO:0000313" key="3">
    <source>
        <dbReference type="Proteomes" id="UP000257109"/>
    </source>
</evidence>
<protein>
    <submittedName>
        <fullName evidence="2">Uncharacterized protein</fullName>
    </submittedName>
</protein>
<dbReference type="Proteomes" id="UP000257109">
    <property type="component" value="Unassembled WGS sequence"/>
</dbReference>
<keyword evidence="3" id="KW-1185">Reference proteome</keyword>
<gene>
    <name evidence="2" type="ORF">CR513_09241</name>
</gene>
<sequence>IAHTQGGYRQAPKESLSVSNHSGQLADQLKGNPCRTFGTRFGSVLDLMEVEIQPEALTTLA</sequence>
<feature type="region of interest" description="Disordered" evidence="1">
    <location>
        <begin position="1"/>
        <end position="29"/>
    </location>
</feature>
<feature type="compositionally biased region" description="Polar residues" evidence="1">
    <location>
        <begin position="16"/>
        <end position="25"/>
    </location>
</feature>
<feature type="non-terminal residue" evidence="2">
    <location>
        <position position="1"/>
    </location>
</feature>
<accession>A0A371HVD4</accession>